<name>A0ABT2UNR6_9BACL</name>
<evidence type="ECO:0000256" key="3">
    <source>
        <dbReference type="ARBA" id="ARBA00022475"/>
    </source>
</evidence>
<keyword evidence="4 10" id="KW-0812">Transmembrane</keyword>
<dbReference type="Gene3D" id="3.10.580.10">
    <property type="entry name" value="CBS-domain"/>
    <property type="match status" value="1"/>
</dbReference>
<evidence type="ECO:0000256" key="1">
    <source>
        <dbReference type="ARBA" id="ARBA00004651"/>
    </source>
</evidence>
<comment type="similarity">
    <text evidence="2">Belongs to the UPF0053 family.</text>
</comment>
<dbReference type="InterPro" id="IPR016169">
    <property type="entry name" value="FAD-bd_PCMH_sub2"/>
</dbReference>
<feature type="transmembrane region" description="Helical" evidence="11">
    <location>
        <begin position="102"/>
        <end position="122"/>
    </location>
</feature>
<evidence type="ECO:0000256" key="8">
    <source>
        <dbReference type="ARBA" id="ARBA00023136"/>
    </source>
</evidence>
<evidence type="ECO:0000313" key="14">
    <source>
        <dbReference type="EMBL" id="MCU6795492.1"/>
    </source>
</evidence>
<evidence type="ECO:0000259" key="12">
    <source>
        <dbReference type="PROSITE" id="PS51371"/>
    </source>
</evidence>
<keyword evidence="7 9" id="KW-0129">CBS domain</keyword>
<dbReference type="RefSeq" id="WP_262686420.1">
    <property type="nucleotide sequence ID" value="NZ_JAOQIO010000094.1"/>
</dbReference>
<organism evidence="14 15">
    <name type="scientific">Paenibacillus baimaensis</name>
    <dbReference type="NCBI Taxonomy" id="2982185"/>
    <lineage>
        <taxon>Bacteria</taxon>
        <taxon>Bacillati</taxon>
        <taxon>Bacillota</taxon>
        <taxon>Bacilli</taxon>
        <taxon>Bacillales</taxon>
        <taxon>Paenibacillaceae</taxon>
        <taxon>Paenibacillus</taxon>
    </lineage>
</organism>
<dbReference type="PROSITE" id="PS51846">
    <property type="entry name" value="CNNM"/>
    <property type="match status" value="1"/>
</dbReference>
<dbReference type="EMBL" id="JAOQIO010000094">
    <property type="protein sequence ID" value="MCU6795492.1"/>
    <property type="molecule type" value="Genomic_DNA"/>
</dbReference>
<evidence type="ECO:0000256" key="6">
    <source>
        <dbReference type="ARBA" id="ARBA00022989"/>
    </source>
</evidence>
<feature type="domain" description="CNNM transmembrane" evidence="13">
    <location>
        <begin position="1"/>
        <end position="201"/>
    </location>
</feature>
<evidence type="ECO:0000256" key="10">
    <source>
        <dbReference type="PROSITE-ProRule" id="PRU01193"/>
    </source>
</evidence>
<dbReference type="CDD" id="cd04590">
    <property type="entry name" value="CBS_pair_CorC_HlyC_assoc"/>
    <property type="match status" value="1"/>
</dbReference>
<dbReference type="Pfam" id="PF01595">
    <property type="entry name" value="CNNM"/>
    <property type="match status" value="1"/>
</dbReference>
<dbReference type="Pfam" id="PF03471">
    <property type="entry name" value="CorC_HlyC"/>
    <property type="match status" value="1"/>
</dbReference>
<evidence type="ECO:0000313" key="15">
    <source>
        <dbReference type="Proteomes" id="UP001652445"/>
    </source>
</evidence>
<evidence type="ECO:0000256" key="11">
    <source>
        <dbReference type="SAM" id="Phobius"/>
    </source>
</evidence>
<dbReference type="SUPFAM" id="SSF56176">
    <property type="entry name" value="FAD-binding/transporter-associated domain-like"/>
    <property type="match status" value="1"/>
</dbReference>
<evidence type="ECO:0000256" key="9">
    <source>
        <dbReference type="PROSITE-ProRule" id="PRU00703"/>
    </source>
</evidence>
<feature type="domain" description="CBS" evidence="12">
    <location>
        <begin position="284"/>
        <end position="341"/>
    </location>
</feature>
<gene>
    <name evidence="14" type="ORF">OB236_25595</name>
</gene>
<keyword evidence="3" id="KW-1003">Cell membrane</keyword>
<comment type="caution">
    <text evidence="14">The sequence shown here is derived from an EMBL/GenBank/DDBJ whole genome shotgun (WGS) entry which is preliminary data.</text>
</comment>
<evidence type="ECO:0000259" key="13">
    <source>
        <dbReference type="PROSITE" id="PS51846"/>
    </source>
</evidence>
<reference evidence="14 15" key="1">
    <citation type="submission" date="2022-09" db="EMBL/GenBank/DDBJ databases">
        <authorList>
            <person name="Han X.L."/>
            <person name="Wang Q."/>
            <person name="Lu T."/>
        </authorList>
    </citation>
    <scope>NUCLEOTIDE SEQUENCE [LARGE SCALE GENOMIC DNA]</scope>
    <source>
        <strain evidence="14 15">WQ 127069</strain>
    </source>
</reference>
<dbReference type="InterPro" id="IPR036318">
    <property type="entry name" value="FAD-bd_PCMH-like_sf"/>
</dbReference>
<dbReference type="Pfam" id="PF00571">
    <property type="entry name" value="CBS"/>
    <property type="match status" value="2"/>
</dbReference>
<dbReference type="InterPro" id="IPR000644">
    <property type="entry name" value="CBS_dom"/>
</dbReference>
<dbReference type="Proteomes" id="UP001652445">
    <property type="component" value="Unassembled WGS sequence"/>
</dbReference>
<feature type="transmembrane region" description="Helical" evidence="11">
    <location>
        <begin position="6"/>
        <end position="27"/>
    </location>
</feature>
<dbReference type="InterPro" id="IPR005170">
    <property type="entry name" value="Transptr-assoc_dom"/>
</dbReference>
<dbReference type="InterPro" id="IPR046342">
    <property type="entry name" value="CBS_dom_sf"/>
</dbReference>
<dbReference type="InterPro" id="IPR002550">
    <property type="entry name" value="CNNM"/>
</dbReference>
<keyword evidence="8 10" id="KW-0472">Membrane</keyword>
<evidence type="ECO:0000256" key="5">
    <source>
        <dbReference type="ARBA" id="ARBA00022737"/>
    </source>
</evidence>
<keyword evidence="6 10" id="KW-1133">Transmembrane helix</keyword>
<protein>
    <submittedName>
        <fullName evidence="14">Hemolysin family protein</fullName>
    </submittedName>
</protein>
<proteinExistence type="inferred from homology"/>
<evidence type="ECO:0000256" key="7">
    <source>
        <dbReference type="ARBA" id="ARBA00023122"/>
    </source>
</evidence>
<feature type="transmembrane region" description="Helical" evidence="11">
    <location>
        <begin position="55"/>
        <end position="76"/>
    </location>
</feature>
<sequence length="438" mass="49438">MIGLNLVMILVLLLATAFFVAAEFAFLKIRPSRVDQLVTEGNKKARSVKRVISNLDGYLSACQLGITITALGLGWLGEPTVELILHPLIGPIGLPSQVEATLSFLIAFGLVTYFHVVLGELAPKSIAIQKAESISFMLAAPMIGFYKIMYPFIWLLNGSATQFIRLFGMRPANEHEDAHSEEELRIILSESLESGEINQTEYGYVSRIFEFDELKAREIMVPRTEMVCLFLNNTLEENMNIIKEEQYTRFPVAGESKDDIIGMINTKQFFLKYIDTPQINLLDLINPVVSVPESMPVKSLLKEMQKQNAHIVMLLDEYGGTAGMITIEDVLEEIVGEIRDEFDSEERPEIERMGDQRIIVDGKVPIGDINDIFGSDLDQSELDTIGGWLYAKHPLLREGMEWEFDVLHFKILKKDGLSFRKIEIKPLGKKEPISIDHK</sequence>
<evidence type="ECO:0000256" key="2">
    <source>
        <dbReference type="ARBA" id="ARBA00006337"/>
    </source>
</evidence>
<dbReference type="InterPro" id="IPR044751">
    <property type="entry name" value="Ion_transp-like_CBS"/>
</dbReference>
<dbReference type="PROSITE" id="PS51371">
    <property type="entry name" value="CBS"/>
    <property type="match status" value="1"/>
</dbReference>
<keyword evidence="5" id="KW-0677">Repeat</keyword>
<evidence type="ECO:0000256" key="4">
    <source>
        <dbReference type="ARBA" id="ARBA00022692"/>
    </source>
</evidence>
<dbReference type="SUPFAM" id="SSF54631">
    <property type="entry name" value="CBS-domain pair"/>
    <property type="match status" value="1"/>
</dbReference>
<dbReference type="PANTHER" id="PTHR43099">
    <property type="entry name" value="UPF0053 PROTEIN YRKA"/>
    <property type="match status" value="1"/>
</dbReference>
<keyword evidence="15" id="KW-1185">Reference proteome</keyword>
<dbReference type="SMART" id="SM01091">
    <property type="entry name" value="CorC_HlyC"/>
    <property type="match status" value="1"/>
</dbReference>
<comment type="subcellular location">
    <subcellularLocation>
        <location evidence="1">Cell membrane</location>
        <topology evidence="1">Multi-pass membrane protein</topology>
    </subcellularLocation>
</comment>
<dbReference type="PANTHER" id="PTHR43099:SF2">
    <property type="entry name" value="UPF0053 PROTEIN YRKA"/>
    <property type="match status" value="1"/>
</dbReference>
<dbReference type="Gene3D" id="3.30.465.10">
    <property type="match status" value="1"/>
</dbReference>
<accession>A0ABT2UNR6</accession>
<dbReference type="InterPro" id="IPR051676">
    <property type="entry name" value="UPF0053_domain"/>
</dbReference>
<feature type="transmembrane region" description="Helical" evidence="11">
    <location>
        <begin position="134"/>
        <end position="156"/>
    </location>
</feature>